<dbReference type="Proteomes" id="UP000011758">
    <property type="component" value="Unassembled WGS sequence"/>
</dbReference>
<dbReference type="AlphaFoldDB" id="M2Q2D8"/>
<keyword evidence="2" id="KW-1185">Reference proteome</keyword>
<dbReference type="OrthoDB" id="9781413at2"/>
<dbReference type="GO" id="GO:0016791">
    <property type="term" value="F:phosphatase activity"/>
    <property type="evidence" value="ECO:0007669"/>
    <property type="project" value="TreeGrafter"/>
</dbReference>
<dbReference type="CDD" id="cd07516">
    <property type="entry name" value="HAD_Pase"/>
    <property type="match status" value="1"/>
</dbReference>
<accession>M2Q2D8</accession>
<dbReference type="NCBIfam" id="TIGR00099">
    <property type="entry name" value="Cof-subfamily"/>
    <property type="match status" value="1"/>
</dbReference>
<dbReference type="PANTHER" id="PTHR10000">
    <property type="entry name" value="PHOSPHOSERINE PHOSPHATASE"/>
    <property type="match status" value="1"/>
</dbReference>
<comment type="caution">
    <text evidence="1">The sequence shown here is derived from an EMBL/GenBank/DDBJ whole genome shotgun (WGS) entry which is preliminary data.</text>
</comment>
<dbReference type="InterPro" id="IPR036412">
    <property type="entry name" value="HAD-like_sf"/>
</dbReference>
<evidence type="ECO:0000313" key="1">
    <source>
        <dbReference type="EMBL" id="EMD16436.1"/>
    </source>
</evidence>
<dbReference type="PATRIC" id="fig|999415.3.peg.1383"/>
<dbReference type="STRING" id="999415.HMPREF9943_01362"/>
<dbReference type="Gene3D" id="3.30.1240.10">
    <property type="match status" value="1"/>
</dbReference>
<dbReference type="GO" id="GO:0000287">
    <property type="term" value="F:magnesium ion binding"/>
    <property type="evidence" value="ECO:0007669"/>
    <property type="project" value="TreeGrafter"/>
</dbReference>
<dbReference type="BioCyc" id="ECAT999415-HMP:GTTI-1397-MONOMER"/>
<evidence type="ECO:0000313" key="2">
    <source>
        <dbReference type="Proteomes" id="UP000011758"/>
    </source>
</evidence>
<dbReference type="EMBL" id="AGEJ01000021">
    <property type="protein sequence ID" value="EMD16436.1"/>
    <property type="molecule type" value="Genomic_DNA"/>
</dbReference>
<dbReference type="SUPFAM" id="SSF56784">
    <property type="entry name" value="HAD-like"/>
    <property type="match status" value="1"/>
</dbReference>
<dbReference type="SFLD" id="SFLDG01140">
    <property type="entry name" value="C2.B:_Phosphomannomutase_and_P"/>
    <property type="match status" value="1"/>
</dbReference>
<sequence length="276" mass="31686">MYKLILSDLDETLLVNHHVPDFNRNAISRARKKGVKFAVATGRAFNMIPEILEELGTYNQEDEYSICFNGALIVEHKDQNIIYFNGLDYDLCSKLFEYGRSLDVCVLIFTLDCCYIFHADSDEVERKTAQKAPFKIIENYDMSFLKGDQIAKILFMKRDMDFLMKLKNRMETVFENVSFAFSSNRYIEMNAKGVNKGVGLHWLCHYLGIKESETIAIGDNYNDVSMIKEAGLGCCVRSSRDDVKAISDYVCRHDYGDGAVKEVIEKFILQETTNEL</sequence>
<name>M2Q2D8_9FIRM</name>
<dbReference type="InterPro" id="IPR000150">
    <property type="entry name" value="Cof"/>
</dbReference>
<keyword evidence="1" id="KW-0378">Hydrolase</keyword>
<organism evidence="1 2">
    <name type="scientific">Eggerthia catenaformis OT 569 = DSM 20559</name>
    <dbReference type="NCBI Taxonomy" id="999415"/>
    <lineage>
        <taxon>Bacteria</taxon>
        <taxon>Bacillati</taxon>
        <taxon>Bacillota</taxon>
        <taxon>Erysipelotrichia</taxon>
        <taxon>Erysipelotrichales</taxon>
        <taxon>Coprobacillaceae</taxon>
        <taxon>Eggerthia</taxon>
    </lineage>
</organism>
<gene>
    <name evidence="1" type="ORF">HMPREF9943_01362</name>
</gene>
<dbReference type="eggNOG" id="COG0561">
    <property type="taxonomic scope" value="Bacteria"/>
</dbReference>
<dbReference type="InterPro" id="IPR006379">
    <property type="entry name" value="HAD-SF_hydro_IIB"/>
</dbReference>
<dbReference type="GO" id="GO:0005829">
    <property type="term" value="C:cytosol"/>
    <property type="evidence" value="ECO:0007669"/>
    <property type="project" value="TreeGrafter"/>
</dbReference>
<dbReference type="RefSeq" id="WP_004803375.1">
    <property type="nucleotide sequence ID" value="NZ_KB446648.1"/>
</dbReference>
<protein>
    <submittedName>
        <fullName evidence="1">Cof-like hydrolase</fullName>
    </submittedName>
</protein>
<dbReference type="Gene3D" id="3.40.50.1000">
    <property type="entry name" value="HAD superfamily/HAD-like"/>
    <property type="match status" value="1"/>
</dbReference>
<dbReference type="NCBIfam" id="TIGR01484">
    <property type="entry name" value="HAD-SF-IIB"/>
    <property type="match status" value="1"/>
</dbReference>
<dbReference type="SFLD" id="SFLDS00003">
    <property type="entry name" value="Haloacid_Dehalogenase"/>
    <property type="match status" value="1"/>
</dbReference>
<dbReference type="PANTHER" id="PTHR10000:SF8">
    <property type="entry name" value="HAD SUPERFAMILY HYDROLASE-LIKE, TYPE 3"/>
    <property type="match status" value="1"/>
</dbReference>
<proteinExistence type="predicted"/>
<reference evidence="1 2" key="1">
    <citation type="submission" date="2013-02" db="EMBL/GenBank/DDBJ databases">
        <title>The Genome Sequence of Lactobacillus catenaformis F0143.</title>
        <authorList>
            <consortium name="The Broad Institute Genome Sequencing Platform"/>
            <person name="Earl A."/>
            <person name="Ward D."/>
            <person name="Feldgarden M."/>
            <person name="Gevers D."/>
            <person name="Izard J."/>
            <person name="Blanton J.M."/>
            <person name="Mathney J."/>
            <person name="Dewhirst F.E."/>
            <person name="Young S.K."/>
            <person name="Zeng Q."/>
            <person name="Gargeya S."/>
            <person name="Fitzgerald M."/>
            <person name="Haas B."/>
            <person name="Abouelleil A."/>
            <person name="Alvarado L."/>
            <person name="Arachchi H.M."/>
            <person name="Berlin A."/>
            <person name="Chapman S.B."/>
            <person name="Gearin G."/>
            <person name="Goldberg J."/>
            <person name="Griggs A."/>
            <person name="Gujja S."/>
            <person name="Hansen M."/>
            <person name="Heiman D."/>
            <person name="Howarth C."/>
            <person name="Larimer J."/>
            <person name="Lui A."/>
            <person name="MacDonald P.J.P."/>
            <person name="McCowen C."/>
            <person name="Montmayeur A."/>
            <person name="Murphy C."/>
            <person name="Neiman D."/>
            <person name="Pearson M."/>
            <person name="Priest M."/>
            <person name="Roberts A."/>
            <person name="Saif S."/>
            <person name="Shea T."/>
            <person name="Sisk P."/>
            <person name="Stolte C."/>
            <person name="Sykes S."/>
            <person name="Wortman J."/>
            <person name="Nusbaum C."/>
            <person name="Birren B."/>
        </authorList>
    </citation>
    <scope>NUCLEOTIDE SEQUENCE [LARGE SCALE GENOMIC DNA]</scope>
    <source>
        <strain evidence="1 2">OT 569</strain>
    </source>
</reference>
<dbReference type="InterPro" id="IPR023214">
    <property type="entry name" value="HAD_sf"/>
</dbReference>
<dbReference type="Pfam" id="PF08282">
    <property type="entry name" value="Hydrolase_3"/>
    <property type="match status" value="1"/>
</dbReference>